<dbReference type="Gene3D" id="1.10.3720.10">
    <property type="entry name" value="MetI-like"/>
    <property type="match status" value="1"/>
</dbReference>
<dbReference type="RefSeq" id="WP_377263315.1">
    <property type="nucleotide sequence ID" value="NZ_JBHMAA010000018.1"/>
</dbReference>
<keyword evidence="10" id="KW-1185">Reference proteome</keyword>
<dbReference type="PROSITE" id="PS50928">
    <property type="entry name" value="ABC_TM1"/>
    <property type="match status" value="1"/>
</dbReference>
<reference evidence="9 10" key="1">
    <citation type="submission" date="2024-09" db="EMBL/GenBank/DDBJ databases">
        <authorList>
            <person name="Sun Q."/>
            <person name="Mori K."/>
        </authorList>
    </citation>
    <scope>NUCLEOTIDE SEQUENCE [LARGE SCALE GENOMIC DNA]</scope>
    <source>
        <strain evidence="9 10">TBRC 4938</strain>
    </source>
</reference>
<dbReference type="InterPro" id="IPR035906">
    <property type="entry name" value="MetI-like_sf"/>
</dbReference>
<dbReference type="EMBL" id="JBHMAA010000018">
    <property type="protein sequence ID" value="MFB9950687.1"/>
    <property type="molecule type" value="Genomic_DNA"/>
</dbReference>
<sequence length="279" mass="30801">MGPHRYTLKTYGLELLLLALAALWCVPFYYLSIVSVKPDLEVFTAPMSFPSEVRWDNFGRAWQGTTGVSLGTALANSIIVTVGSVALLIFFGSLTAYVISRNRQRLAGWLYTFFVVGIILPYQLAVVPLFSSMRSLGLVGNQIGLIVLYTGLFLPMSVFLYSGFVRALPIDYEEAAEVDGASRSRIFFRIVFPLLRPITATVAVMTGLLIWNDFFMQLIFLSGSQSPTLPVAIYGFVGEFTARWNMVFAAVLVSLVPILGFYLVAQRQLIQGFTGGVKS</sequence>
<evidence type="ECO:0000256" key="5">
    <source>
        <dbReference type="ARBA" id="ARBA00022989"/>
    </source>
</evidence>
<feature type="transmembrane region" description="Helical" evidence="7">
    <location>
        <begin position="186"/>
        <end position="211"/>
    </location>
</feature>
<evidence type="ECO:0000313" key="10">
    <source>
        <dbReference type="Proteomes" id="UP001589692"/>
    </source>
</evidence>
<evidence type="ECO:0000256" key="6">
    <source>
        <dbReference type="ARBA" id="ARBA00023136"/>
    </source>
</evidence>
<keyword evidence="2 7" id="KW-0813">Transport</keyword>
<evidence type="ECO:0000259" key="8">
    <source>
        <dbReference type="PROSITE" id="PS50928"/>
    </source>
</evidence>
<proteinExistence type="inferred from homology"/>
<evidence type="ECO:0000256" key="4">
    <source>
        <dbReference type="ARBA" id="ARBA00022692"/>
    </source>
</evidence>
<evidence type="ECO:0000313" key="9">
    <source>
        <dbReference type="EMBL" id="MFB9950687.1"/>
    </source>
</evidence>
<feature type="transmembrane region" description="Helical" evidence="7">
    <location>
        <begin position="106"/>
        <end position="131"/>
    </location>
</feature>
<comment type="subcellular location">
    <subcellularLocation>
        <location evidence="1 7">Cell membrane</location>
        <topology evidence="1 7">Multi-pass membrane protein</topology>
    </subcellularLocation>
</comment>
<dbReference type="SUPFAM" id="SSF161098">
    <property type="entry name" value="MetI-like"/>
    <property type="match status" value="1"/>
</dbReference>
<feature type="transmembrane region" description="Helical" evidence="7">
    <location>
        <begin position="78"/>
        <end position="99"/>
    </location>
</feature>
<feature type="transmembrane region" description="Helical" evidence="7">
    <location>
        <begin position="143"/>
        <end position="165"/>
    </location>
</feature>
<feature type="domain" description="ABC transmembrane type-1" evidence="8">
    <location>
        <begin position="74"/>
        <end position="265"/>
    </location>
</feature>
<name>A0ABV6AJ74_9HYPH</name>
<dbReference type="PANTHER" id="PTHR43744">
    <property type="entry name" value="ABC TRANSPORTER PERMEASE PROTEIN MG189-RELATED-RELATED"/>
    <property type="match status" value="1"/>
</dbReference>
<keyword evidence="5 7" id="KW-1133">Transmembrane helix</keyword>
<accession>A0ABV6AJ74</accession>
<dbReference type="CDD" id="cd06261">
    <property type="entry name" value="TM_PBP2"/>
    <property type="match status" value="1"/>
</dbReference>
<feature type="transmembrane region" description="Helical" evidence="7">
    <location>
        <begin position="244"/>
        <end position="265"/>
    </location>
</feature>
<dbReference type="PANTHER" id="PTHR43744:SF12">
    <property type="entry name" value="ABC TRANSPORTER PERMEASE PROTEIN MG189-RELATED"/>
    <property type="match status" value="1"/>
</dbReference>
<dbReference type="InterPro" id="IPR000515">
    <property type="entry name" value="MetI-like"/>
</dbReference>
<gene>
    <name evidence="9" type="ORF">ACFFP0_17680</name>
</gene>
<protein>
    <submittedName>
        <fullName evidence="9">Carbohydrate ABC transporter permease</fullName>
    </submittedName>
</protein>
<keyword evidence="6 7" id="KW-0472">Membrane</keyword>
<feature type="transmembrane region" description="Helical" evidence="7">
    <location>
        <begin position="12"/>
        <end position="31"/>
    </location>
</feature>
<evidence type="ECO:0000256" key="1">
    <source>
        <dbReference type="ARBA" id="ARBA00004651"/>
    </source>
</evidence>
<comment type="similarity">
    <text evidence="7">Belongs to the binding-protein-dependent transport system permease family.</text>
</comment>
<evidence type="ECO:0000256" key="3">
    <source>
        <dbReference type="ARBA" id="ARBA00022475"/>
    </source>
</evidence>
<comment type="caution">
    <text evidence="9">The sequence shown here is derived from an EMBL/GenBank/DDBJ whole genome shotgun (WGS) entry which is preliminary data.</text>
</comment>
<keyword evidence="3" id="KW-1003">Cell membrane</keyword>
<evidence type="ECO:0000256" key="2">
    <source>
        <dbReference type="ARBA" id="ARBA00022448"/>
    </source>
</evidence>
<organism evidence="9 10">
    <name type="scientific">Rhizobium puerariae</name>
    <dbReference type="NCBI Taxonomy" id="1585791"/>
    <lineage>
        <taxon>Bacteria</taxon>
        <taxon>Pseudomonadati</taxon>
        <taxon>Pseudomonadota</taxon>
        <taxon>Alphaproteobacteria</taxon>
        <taxon>Hyphomicrobiales</taxon>
        <taxon>Rhizobiaceae</taxon>
        <taxon>Rhizobium/Agrobacterium group</taxon>
        <taxon>Rhizobium</taxon>
    </lineage>
</organism>
<dbReference type="Pfam" id="PF00528">
    <property type="entry name" value="BPD_transp_1"/>
    <property type="match status" value="1"/>
</dbReference>
<keyword evidence="4 7" id="KW-0812">Transmembrane</keyword>
<evidence type="ECO:0000256" key="7">
    <source>
        <dbReference type="RuleBase" id="RU363032"/>
    </source>
</evidence>
<dbReference type="Proteomes" id="UP001589692">
    <property type="component" value="Unassembled WGS sequence"/>
</dbReference>